<protein>
    <submittedName>
        <fullName evidence="2">Uncharacterized protein</fullName>
    </submittedName>
</protein>
<reference evidence="2 3" key="1">
    <citation type="journal article" date="2012" name="Genome Biol.">
        <title>Genome and low-iron response of an oceanic diatom adapted to chronic iron limitation.</title>
        <authorList>
            <person name="Lommer M."/>
            <person name="Specht M."/>
            <person name="Roy A.S."/>
            <person name="Kraemer L."/>
            <person name="Andreson R."/>
            <person name="Gutowska M.A."/>
            <person name="Wolf J."/>
            <person name="Bergner S.V."/>
            <person name="Schilhabel M.B."/>
            <person name="Klostermeier U.C."/>
            <person name="Beiko R.G."/>
            <person name="Rosenstiel P."/>
            <person name="Hippler M."/>
            <person name="Laroche J."/>
        </authorList>
    </citation>
    <scope>NUCLEOTIDE SEQUENCE [LARGE SCALE GENOMIC DNA]</scope>
    <source>
        <strain evidence="2 3">CCMP1005</strain>
    </source>
</reference>
<evidence type="ECO:0000313" key="2">
    <source>
        <dbReference type="EMBL" id="EJK60078.1"/>
    </source>
</evidence>
<proteinExistence type="predicted"/>
<organism evidence="2 3">
    <name type="scientific">Thalassiosira oceanica</name>
    <name type="common">Marine diatom</name>
    <dbReference type="NCBI Taxonomy" id="159749"/>
    <lineage>
        <taxon>Eukaryota</taxon>
        <taxon>Sar</taxon>
        <taxon>Stramenopiles</taxon>
        <taxon>Ochrophyta</taxon>
        <taxon>Bacillariophyta</taxon>
        <taxon>Coscinodiscophyceae</taxon>
        <taxon>Thalassiosirophycidae</taxon>
        <taxon>Thalassiosirales</taxon>
        <taxon>Thalassiosiraceae</taxon>
        <taxon>Thalassiosira</taxon>
    </lineage>
</organism>
<accession>K0S1X8</accession>
<feature type="compositionally biased region" description="Pro residues" evidence="1">
    <location>
        <begin position="269"/>
        <end position="278"/>
    </location>
</feature>
<feature type="non-terminal residue" evidence="2">
    <location>
        <position position="350"/>
    </location>
</feature>
<feature type="region of interest" description="Disordered" evidence="1">
    <location>
        <begin position="255"/>
        <end position="350"/>
    </location>
</feature>
<dbReference type="Proteomes" id="UP000266841">
    <property type="component" value="Unassembled WGS sequence"/>
</dbReference>
<comment type="caution">
    <text evidence="2">The sequence shown here is derived from an EMBL/GenBank/DDBJ whole genome shotgun (WGS) entry which is preliminary data.</text>
</comment>
<gene>
    <name evidence="2" type="ORF">THAOC_19635</name>
</gene>
<name>K0S1X8_THAOC</name>
<dbReference type="EMBL" id="AGNL01021579">
    <property type="protein sequence ID" value="EJK60078.1"/>
    <property type="molecule type" value="Genomic_DNA"/>
</dbReference>
<evidence type="ECO:0000313" key="3">
    <source>
        <dbReference type="Proteomes" id="UP000266841"/>
    </source>
</evidence>
<dbReference type="AlphaFoldDB" id="K0S1X8"/>
<evidence type="ECO:0000256" key="1">
    <source>
        <dbReference type="SAM" id="MobiDB-lite"/>
    </source>
</evidence>
<keyword evidence="3" id="KW-1185">Reference proteome</keyword>
<sequence length="350" mass="38257">MPSNKKARARRSKQKKIATKKEALKTSYWMSLASPRVVPSIPTIKCNHLGRSVPLSTAVVAFINSIFADDLNDVMPDFCRKSYNSFKEVWEGDDLKEIVMNRCTRKRGGICPKWGNVLDATPRSSDINSSSARGANLGATAAGSARRLTIPITCPSAKSTDAGSPIEQAEDESDYQVNKLAVQQYSPANPPLGVPNLLPLLVERECSAVKIKQHGKRRAIRVASFPLAVVCYRLPKAASSLRSALSVLGISFPASPEYTHPTRSRPRGPRPWPPPSPKRAPAESAKDTCPGGARIGAWRPRTAFRSTRPRASTGACRWDRTQRGGVGARPDPRRDSRPMFSRFGRTRTGA</sequence>